<dbReference type="GO" id="GO:0006260">
    <property type="term" value="P:DNA replication"/>
    <property type="evidence" value="ECO:0007669"/>
    <property type="project" value="InterPro"/>
</dbReference>
<keyword evidence="12" id="KW-1185">Reference proteome</keyword>
<feature type="compositionally biased region" description="Polar residues" evidence="10">
    <location>
        <begin position="668"/>
        <end position="678"/>
    </location>
</feature>
<dbReference type="InterPro" id="IPR027784">
    <property type="entry name" value="Slx4_ascomycetes"/>
</dbReference>
<name>A0A6A5XC41_9PLEO</name>
<feature type="region of interest" description="Disordered" evidence="10">
    <location>
        <begin position="643"/>
        <end position="735"/>
    </location>
</feature>
<gene>
    <name evidence="9" type="primary">SLX4</name>
    <name evidence="11" type="ORF">BU24DRAFT_427682</name>
</gene>
<feature type="compositionally biased region" description="Basic residues" evidence="10">
    <location>
        <begin position="114"/>
        <end position="128"/>
    </location>
</feature>
<dbReference type="OrthoDB" id="5349119at2759"/>
<organism evidence="11 12">
    <name type="scientific">Aaosphaeria arxii CBS 175.79</name>
    <dbReference type="NCBI Taxonomy" id="1450172"/>
    <lineage>
        <taxon>Eukaryota</taxon>
        <taxon>Fungi</taxon>
        <taxon>Dikarya</taxon>
        <taxon>Ascomycota</taxon>
        <taxon>Pezizomycotina</taxon>
        <taxon>Dothideomycetes</taxon>
        <taxon>Pleosporomycetidae</taxon>
        <taxon>Pleosporales</taxon>
        <taxon>Pleosporales incertae sedis</taxon>
        <taxon>Aaosphaeria</taxon>
    </lineage>
</organism>
<feature type="compositionally biased region" description="Polar residues" evidence="10">
    <location>
        <begin position="23"/>
        <end position="32"/>
    </location>
</feature>
<protein>
    <recommendedName>
        <fullName evidence="8 9">Structure-specific endonuclease subunit SLX4</fullName>
    </recommendedName>
</protein>
<evidence type="ECO:0000256" key="8">
    <source>
        <dbReference type="ARBA" id="ARBA00029496"/>
    </source>
</evidence>
<evidence type="ECO:0000256" key="5">
    <source>
        <dbReference type="ARBA" id="ARBA00023172"/>
    </source>
</evidence>
<keyword evidence="7 9" id="KW-0539">Nucleus</keyword>
<evidence type="ECO:0000256" key="4">
    <source>
        <dbReference type="ARBA" id="ARBA00022763"/>
    </source>
</evidence>
<keyword evidence="3 9" id="KW-0597">Phosphoprotein</keyword>
<feature type="region of interest" description="Disordered" evidence="10">
    <location>
        <begin position="333"/>
        <end position="476"/>
    </location>
</feature>
<feature type="region of interest" description="Disordered" evidence="10">
    <location>
        <begin position="85"/>
        <end position="232"/>
    </location>
</feature>
<keyword evidence="4 9" id="KW-0227">DNA damage</keyword>
<dbReference type="GO" id="GO:0017108">
    <property type="term" value="F:5'-flap endonuclease activity"/>
    <property type="evidence" value="ECO:0007669"/>
    <property type="project" value="InterPro"/>
</dbReference>
<dbReference type="HAMAP" id="MF_03110">
    <property type="entry name" value="Endonuc_su_Slx4"/>
    <property type="match status" value="1"/>
</dbReference>
<comment type="subcellular location">
    <subcellularLocation>
        <location evidence="1 9">Nucleus</location>
    </subcellularLocation>
</comment>
<feature type="region of interest" description="Disordered" evidence="10">
    <location>
        <begin position="9"/>
        <end position="48"/>
    </location>
</feature>
<reference evidence="11" key="1">
    <citation type="journal article" date="2020" name="Stud. Mycol.">
        <title>101 Dothideomycetes genomes: a test case for predicting lifestyles and emergence of pathogens.</title>
        <authorList>
            <person name="Haridas S."/>
            <person name="Albert R."/>
            <person name="Binder M."/>
            <person name="Bloem J."/>
            <person name="Labutti K."/>
            <person name="Salamov A."/>
            <person name="Andreopoulos B."/>
            <person name="Baker S."/>
            <person name="Barry K."/>
            <person name="Bills G."/>
            <person name="Bluhm B."/>
            <person name="Cannon C."/>
            <person name="Castanera R."/>
            <person name="Culley D."/>
            <person name="Daum C."/>
            <person name="Ezra D."/>
            <person name="Gonzalez J."/>
            <person name="Henrissat B."/>
            <person name="Kuo A."/>
            <person name="Liang C."/>
            <person name="Lipzen A."/>
            <person name="Lutzoni F."/>
            <person name="Magnuson J."/>
            <person name="Mondo S."/>
            <person name="Nolan M."/>
            <person name="Ohm R."/>
            <person name="Pangilinan J."/>
            <person name="Park H.-J."/>
            <person name="Ramirez L."/>
            <person name="Alfaro M."/>
            <person name="Sun H."/>
            <person name="Tritt A."/>
            <person name="Yoshinaga Y."/>
            <person name="Zwiers L.-H."/>
            <person name="Turgeon B."/>
            <person name="Goodwin S."/>
            <person name="Spatafora J."/>
            <person name="Crous P."/>
            <person name="Grigoriev I."/>
        </authorList>
    </citation>
    <scope>NUCLEOTIDE SEQUENCE</scope>
    <source>
        <strain evidence="11">CBS 175.79</strain>
    </source>
</reference>
<evidence type="ECO:0000256" key="9">
    <source>
        <dbReference type="HAMAP-Rule" id="MF_03110"/>
    </source>
</evidence>
<keyword evidence="6 9" id="KW-0234">DNA repair</keyword>
<keyword evidence="5 9" id="KW-0233">DNA recombination</keyword>
<accession>A0A6A5XC41</accession>
<dbReference type="GO" id="GO:0006281">
    <property type="term" value="P:DNA repair"/>
    <property type="evidence" value="ECO:0007669"/>
    <property type="project" value="UniProtKB-UniRule"/>
</dbReference>
<evidence type="ECO:0000256" key="3">
    <source>
        <dbReference type="ARBA" id="ARBA00022553"/>
    </source>
</evidence>
<dbReference type="Pfam" id="PF09494">
    <property type="entry name" value="Slx4"/>
    <property type="match status" value="1"/>
</dbReference>
<feature type="compositionally biased region" description="Basic and acidic residues" evidence="10">
    <location>
        <begin position="129"/>
        <end position="140"/>
    </location>
</feature>
<evidence type="ECO:0000256" key="6">
    <source>
        <dbReference type="ARBA" id="ARBA00023204"/>
    </source>
</evidence>
<evidence type="ECO:0000313" key="12">
    <source>
        <dbReference type="Proteomes" id="UP000799778"/>
    </source>
</evidence>
<evidence type="ECO:0000256" key="1">
    <source>
        <dbReference type="ARBA" id="ARBA00004123"/>
    </source>
</evidence>
<comment type="subunit">
    <text evidence="9">Forms a heterodimer with SLX1.</text>
</comment>
<dbReference type="InterPro" id="IPR018574">
    <property type="entry name" value="Structure-sp_endonuc_su_Slx4"/>
</dbReference>
<evidence type="ECO:0000256" key="7">
    <source>
        <dbReference type="ARBA" id="ARBA00023242"/>
    </source>
</evidence>
<dbReference type="GO" id="GO:0006310">
    <property type="term" value="P:DNA recombination"/>
    <property type="evidence" value="ECO:0007669"/>
    <property type="project" value="UniProtKB-UniRule"/>
</dbReference>
<evidence type="ECO:0000313" key="11">
    <source>
        <dbReference type="EMBL" id="KAF2010562.1"/>
    </source>
</evidence>
<comment type="similarity">
    <text evidence="2 9">Belongs to the SLX4 family.</text>
</comment>
<dbReference type="GO" id="GO:0033557">
    <property type="term" value="C:Slx1-Slx4 complex"/>
    <property type="evidence" value="ECO:0007669"/>
    <property type="project" value="UniProtKB-UniRule"/>
</dbReference>
<evidence type="ECO:0000256" key="2">
    <source>
        <dbReference type="ARBA" id="ARBA00006661"/>
    </source>
</evidence>
<dbReference type="Proteomes" id="UP000799778">
    <property type="component" value="Unassembled WGS sequence"/>
</dbReference>
<feature type="compositionally biased region" description="Polar residues" evidence="10">
    <location>
        <begin position="424"/>
        <end position="436"/>
    </location>
</feature>
<sequence length="931" mass="102383">MATFDLVLLSSSPPTTSNDVRQRSTPPSNQQRVALPAPSPPLLPTNASSMAQLSGALRSGSRAALIPEGAVTGFATAGSLFRSHHFDLTTEDSPPPPAATSRRAKYQEDDQKPTRPRKQPSKAKAKAKAKTDADSIEPKPRKGRTRKVKETNRDGLPAAPTTSSHFPIVEPSITDSAPVECAAPAPKAKPTKPRKPRAVKEPNADNVGENEAGTKTDKAKRSRKSVKTQKGSVVSEHFGNLVQQVGLSCDGKEPLGVASAVQEAPPLQATNNCNENLEVEEAVARRRDWTPVKDTIPEIQDHCNEPSIRVESGLPVQTNSFSSMLTSFAVETLEARDTADGTSKNSKSTTSTRKRRVELVEGPNNQPASRDSSPVKKAPKKKPRTITDLVTGQYAAQEADPISNLEPKAFFESRGNTVKIPLNDVSNRQMGTATNKSTRKPPTSKAAAKKKSSKSQNGSSKPPVPPKMMADKLLSPSSAMSKFKKQDVLFGTSSQLALEESPSTVRQIQQAIRESEHDLIPFSGNLLYAQSPASKGIMSRMQKQDGKRGLWAASARDECGQMLEQQEEIYIPEPDRTQDLPLLMDDTVDDHPDEMHITDTIDVGDDREEIIHISSDLPTPPATVLEERRELAYTDAEEILPNIEGHTPAPIPICDISSDFPDIDDIPLSTQPQRWSPPSSDPPLKGTLISPRRGRGRPPKSHSAFPVSKVPTLNPELRPENDITNPRTPPRPTGRFANIEEILDSEDDEALSPTPPRNSKFIKSPPLALVPLSLPGHEPAAEKENVDDTVIPVSMVPIVHLQWNAIKTSVFKQMTSTIRALRPSMNPLEPSWYERILMYDPIIAEDLTEYFNTSTSIRVWRRATQKQIKSFNKQRKLQKEKPLVVENEEDHALAVEKELEPWMVQRWCQEMSICCINREGKGRGGARKSHF</sequence>
<feature type="compositionally biased region" description="Polar residues" evidence="10">
    <location>
        <begin position="363"/>
        <end position="372"/>
    </location>
</feature>
<proteinExistence type="inferred from homology"/>
<feature type="compositionally biased region" description="Low complexity" evidence="10">
    <location>
        <begin position="342"/>
        <end position="351"/>
    </location>
</feature>
<dbReference type="EMBL" id="ML978076">
    <property type="protein sequence ID" value="KAF2010562.1"/>
    <property type="molecule type" value="Genomic_DNA"/>
</dbReference>
<comment type="PTM">
    <text evidence="9">Phosphorylated in response to DNA damage.</text>
</comment>
<comment type="function">
    <text evidence="9">Regulatory subunit of the SLX1-SLX4 structure-specific endonuclease that resolves DNA secondary structures generated during DNA repair and recombination. Has endonuclease activity towards branched DNA substrates, introducing single-strand cuts in duplex DNA close to junctions with ss-DNA.</text>
</comment>
<evidence type="ECO:0000256" key="10">
    <source>
        <dbReference type="SAM" id="MobiDB-lite"/>
    </source>
</evidence>
<dbReference type="AlphaFoldDB" id="A0A6A5XC41"/>